<keyword evidence="2" id="KW-0378">Hydrolase</keyword>
<evidence type="ECO:0000256" key="3">
    <source>
        <dbReference type="ARBA" id="ARBA00023157"/>
    </source>
</evidence>
<dbReference type="EMBL" id="RWIC01001032">
    <property type="protein sequence ID" value="TKC38225.1"/>
    <property type="molecule type" value="Genomic_DNA"/>
</dbReference>
<accession>A0A4U1EP06</accession>
<keyword evidence="3" id="KW-1015">Disulfide bond</keyword>
<evidence type="ECO:0000256" key="1">
    <source>
        <dbReference type="ARBA" id="ARBA00022670"/>
    </source>
</evidence>
<proteinExistence type="predicted"/>
<dbReference type="SUPFAM" id="SSF50494">
    <property type="entry name" value="Trypsin-like serine proteases"/>
    <property type="match status" value="1"/>
</dbReference>
<organism evidence="4 5">
    <name type="scientific">Monodon monoceros</name>
    <name type="common">Narwhal</name>
    <name type="synonym">Ceratodon monodon</name>
    <dbReference type="NCBI Taxonomy" id="40151"/>
    <lineage>
        <taxon>Eukaryota</taxon>
        <taxon>Metazoa</taxon>
        <taxon>Chordata</taxon>
        <taxon>Craniata</taxon>
        <taxon>Vertebrata</taxon>
        <taxon>Euteleostomi</taxon>
        <taxon>Mammalia</taxon>
        <taxon>Eutheria</taxon>
        <taxon>Laurasiatheria</taxon>
        <taxon>Artiodactyla</taxon>
        <taxon>Whippomorpha</taxon>
        <taxon>Cetacea</taxon>
        <taxon>Odontoceti</taxon>
        <taxon>Monodontidae</taxon>
        <taxon>Monodon</taxon>
    </lineage>
</organism>
<evidence type="ECO:0008006" key="6">
    <source>
        <dbReference type="Google" id="ProtNLM"/>
    </source>
</evidence>
<comment type="caution">
    <text evidence="4">The sequence shown here is derived from an EMBL/GenBank/DDBJ whole genome shotgun (WGS) entry which is preliminary data.</text>
</comment>
<dbReference type="Gene3D" id="2.40.10.10">
    <property type="entry name" value="Trypsin-like serine proteases"/>
    <property type="match status" value="1"/>
</dbReference>
<dbReference type="GO" id="GO:0005737">
    <property type="term" value="C:cytoplasm"/>
    <property type="evidence" value="ECO:0007669"/>
    <property type="project" value="TreeGrafter"/>
</dbReference>
<keyword evidence="1" id="KW-0645">Protease</keyword>
<reference evidence="5" key="1">
    <citation type="journal article" date="2019" name="IScience">
        <title>Narwhal Genome Reveals Long-Term Low Genetic Diversity despite Current Large Abundance Size.</title>
        <authorList>
            <person name="Westbury M.V."/>
            <person name="Petersen B."/>
            <person name="Garde E."/>
            <person name="Heide-Jorgensen M.P."/>
            <person name="Lorenzen E.D."/>
        </authorList>
    </citation>
    <scope>NUCLEOTIDE SEQUENCE [LARGE SCALE GENOMIC DNA]</scope>
</reference>
<dbReference type="AlphaFoldDB" id="A0A4U1EP06"/>
<sequence>ETVSGIESKPHSRPYKAHLEIIPDEEYVATCGMLGRMSQAAGWGKTRVTEPVSHTLREVKLRLLDDKTCNHFLLPSHNLQIWQSWGPPSVYWSGPGTESYGSIDTKPPGVFTRISPYVSWINEVLNGS</sequence>
<dbReference type="PANTHER" id="PTHR24271:SF23">
    <property type="entry name" value="CHYMASE 2, MAST CELL-RELATED"/>
    <property type="match status" value="1"/>
</dbReference>
<gene>
    <name evidence="4" type="ORF">EI555_015822</name>
</gene>
<dbReference type="InterPro" id="IPR009003">
    <property type="entry name" value="Peptidase_S1_PA"/>
</dbReference>
<feature type="non-terminal residue" evidence="4">
    <location>
        <position position="1"/>
    </location>
</feature>
<dbReference type="Proteomes" id="UP000308365">
    <property type="component" value="Unassembled WGS sequence"/>
</dbReference>
<name>A0A4U1EP06_MONMO</name>
<evidence type="ECO:0000256" key="2">
    <source>
        <dbReference type="ARBA" id="ARBA00022801"/>
    </source>
</evidence>
<protein>
    <recommendedName>
        <fullName evidence="6">Peptidase S1 domain-containing protein</fullName>
    </recommendedName>
</protein>
<dbReference type="PANTHER" id="PTHR24271">
    <property type="entry name" value="KALLIKREIN-RELATED"/>
    <property type="match status" value="1"/>
</dbReference>
<evidence type="ECO:0000313" key="4">
    <source>
        <dbReference type="EMBL" id="TKC38225.1"/>
    </source>
</evidence>
<dbReference type="GO" id="GO:0006508">
    <property type="term" value="P:proteolysis"/>
    <property type="evidence" value="ECO:0007669"/>
    <property type="project" value="UniProtKB-KW"/>
</dbReference>
<evidence type="ECO:0000313" key="5">
    <source>
        <dbReference type="Proteomes" id="UP000308365"/>
    </source>
</evidence>
<dbReference type="GO" id="GO:0008233">
    <property type="term" value="F:peptidase activity"/>
    <property type="evidence" value="ECO:0007669"/>
    <property type="project" value="UniProtKB-KW"/>
</dbReference>
<dbReference type="InterPro" id="IPR043504">
    <property type="entry name" value="Peptidase_S1_PA_chymotrypsin"/>
</dbReference>
<dbReference type="GO" id="GO:0005615">
    <property type="term" value="C:extracellular space"/>
    <property type="evidence" value="ECO:0007669"/>
    <property type="project" value="TreeGrafter"/>
</dbReference>